<proteinExistence type="predicted"/>
<gene>
    <name evidence="1" type="ORF">RHGRI_001437</name>
</gene>
<sequence length="103" mass="11342">MHCSRHANSNGGKGMAHDMPKQGVAKAWHTDWLSPGKAMDCSRHSKIRGGQGMTSQFLVTGQGDALLIAFQNKGWPRHGKPIAYHRVRQCIAHSMTRPRVAKA</sequence>
<reference evidence="1" key="1">
    <citation type="submission" date="2020-08" db="EMBL/GenBank/DDBJ databases">
        <title>Plant Genome Project.</title>
        <authorList>
            <person name="Zhang R.-G."/>
        </authorList>
    </citation>
    <scope>NUCLEOTIDE SEQUENCE</scope>
    <source>
        <strain evidence="1">WSP0</strain>
        <tissue evidence="1">Leaf</tissue>
    </source>
</reference>
<evidence type="ECO:0000313" key="1">
    <source>
        <dbReference type="EMBL" id="KAG5565534.1"/>
    </source>
</evidence>
<name>A0AAV6LLG2_9ERIC</name>
<keyword evidence="2" id="KW-1185">Reference proteome</keyword>
<organism evidence="1 2">
    <name type="scientific">Rhododendron griersonianum</name>
    <dbReference type="NCBI Taxonomy" id="479676"/>
    <lineage>
        <taxon>Eukaryota</taxon>
        <taxon>Viridiplantae</taxon>
        <taxon>Streptophyta</taxon>
        <taxon>Embryophyta</taxon>
        <taxon>Tracheophyta</taxon>
        <taxon>Spermatophyta</taxon>
        <taxon>Magnoliopsida</taxon>
        <taxon>eudicotyledons</taxon>
        <taxon>Gunneridae</taxon>
        <taxon>Pentapetalae</taxon>
        <taxon>asterids</taxon>
        <taxon>Ericales</taxon>
        <taxon>Ericaceae</taxon>
        <taxon>Ericoideae</taxon>
        <taxon>Rhodoreae</taxon>
        <taxon>Rhododendron</taxon>
    </lineage>
</organism>
<protein>
    <submittedName>
        <fullName evidence="1">Uncharacterized protein</fullName>
    </submittedName>
</protein>
<comment type="caution">
    <text evidence="1">The sequence shown here is derived from an EMBL/GenBank/DDBJ whole genome shotgun (WGS) entry which is preliminary data.</text>
</comment>
<dbReference type="EMBL" id="JACTNZ010000001">
    <property type="protein sequence ID" value="KAG5565534.1"/>
    <property type="molecule type" value="Genomic_DNA"/>
</dbReference>
<accession>A0AAV6LLG2</accession>
<dbReference type="Proteomes" id="UP000823749">
    <property type="component" value="Chromosome 1"/>
</dbReference>
<evidence type="ECO:0000313" key="2">
    <source>
        <dbReference type="Proteomes" id="UP000823749"/>
    </source>
</evidence>
<dbReference type="AlphaFoldDB" id="A0AAV6LLG2"/>